<evidence type="ECO:0000313" key="4">
    <source>
        <dbReference type="Proteomes" id="UP000215450"/>
    </source>
</evidence>
<dbReference type="PANTHER" id="PTHR42923">
    <property type="entry name" value="PROTOPORPHYRINOGEN OXIDASE"/>
    <property type="match status" value="1"/>
</dbReference>
<dbReference type="GO" id="GO:0016491">
    <property type="term" value="F:oxidoreductase activity"/>
    <property type="evidence" value="ECO:0007669"/>
    <property type="project" value="InterPro"/>
</dbReference>
<dbReference type="EMBL" id="FXUV01000020">
    <property type="protein sequence ID" value="SMQ12375.1"/>
    <property type="molecule type" value="Genomic_DNA"/>
</dbReference>
<dbReference type="PROSITE" id="PS51257">
    <property type="entry name" value="PROKAR_LIPOPROTEIN"/>
    <property type="match status" value="1"/>
</dbReference>
<reference evidence="2" key="1">
    <citation type="submission" date="2017-05" db="EMBL/GenBank/DDBJ databases">
        <authorList>
            <person name="Song R."/>
            <person name="Chenine A.L."/>
            <person name="Ruprecht R.M."/>
        </authorList>
    </citation>
    <scope>NUCLEOTIDE SEQUENCE</scope>
    <source>
        <strain evidence="2">Kingella_eburonensis</strain>
    </source>
</reference>
<dbReference type="AlphaFoldDB" id="A0A238HF59"/>
<dbReference type="PANTHER" id="PTHR42923:SF3">
    <property type="entry name" value="PROTOPORPHYRINOGEN OXIDASE"/>
    <property type="match status" value="1"/>
</dbReference>
<dbReference type="InterPro" id="IPR050464">
    <property type="entry name" value="Zeta_carotene_desat/Oxidored"/>
</dbReference>
<accession>A0A238HF59</accession>
<dbReference type="Proteomes" id="UP000215450">
    <property type="component" value="Unassembled WGS sequence"/>
</dbReference>
<protein>
    <submittedName>
        <fullName evidence="2">Protoporphyrinogen oxidase</fullName>
    </submittedName>
</protein>
<dbReference type="SUPFAM" id="SSF51905">
    <property type="entry name" value="FAD/NAD(P)-binding domain"/>
    <property type="match status" value="1"/>
</dbReference>
<dbReference type="RefSeq" id="WP_095062597.1">
    <property type="nucleotide sequence ID" value="NZ_FXUV02000023.1"/>
</dbReference>
<dbReference type="Gene3D" id="3.50.50.60">
    <property type="entry name" value="FAD/NAD(P)-binding domain"/>
    <property type="match status" value="2"/>
</dbReference>
<dbReference type="InterPro" id="IPR036188">
    <property type="entry name" value="FAD/NAD-bd_sf"/>
</dbReference>
<dbReference type="OrthoDB" id="231484at2"/>
<evidence type="ECO:0000313" key="2">
    <source>
        <dbReference type="EMBL" id="SMQ12375.1"/>
    </source>
</evidence>
<dbReference type="STRING" id="1522312.GCA_900177895_00603"/>
<organism evidence="2">
    <name type="scientific">Kingella negevensis</name>
    <dbReference type="NCBI Taxonomy" id="1522312"/>
    <lineage>
        <taxon>Bacteria</taxon>
        <taxon>Pseudomonadati</taxon>
        <taxon>Pseudomonadota</taxon>
        <taxon>Betaproteobacteria</taxon>
        <taxon>Neisseriales</taxon>
        <taxon>Neisseriaceae</taxon>
        <taxon>Kingella</taxon>
    </lineage>
</organism>
<name>A0A238HF59_9NEIS</name>
<sequence>MSQKNKMTRRRFLSSSAVLAGASLISGCKEPIYRPVSVASAETTISNRPYYPPALTGLRGDNDGSQNHAHGVALRGKNHTLPEKISEQYDLVVVGSGISGLSAAYYYQKAQPQAKILIIDNHADFGGHAIRNEFTVDGKQLITYGGSENVDSPETKYSEVASQLLRELGIDYKKFNQYFDQTLYKEKWQLKRGTYLAEKTFGKAAMIIGQTDVRNKDNAEIIAKFPFSEEDKRALTEIYTKPQDYLKGKSKRQRQKYAETTSYKTFLAERVKLSETSLKYLQNLSSDYWGHDISAISVSEALENHYPGVQNLGLPKPDFDPDAEPYIYHFPDGNASIARLLVHKMIPNITQDKADTMEDIVTAKFQYDQLDLPTNNVRIRLNTTALLLENKDDGVAVACMEKDKQDLYRIQAKKCIYAGFAPLAARLIKEMPEAQKTAMLSGVRIPMIYTKVALKNAHAFKKLGIYAFYMPDQPYCGMMLDFSVNMGNYRAPQTPDEPIVLHMISIRTALDGSTARDKYRAGRRQLASQSQDALKQEVIEQLRPIYALAGENVDDAIADMTINRWAHGYSYEQVGLFDSDEATESTTKTMQKSVGNIYLANSDVAWMPYVQNAIDQGHRAAQEASKQKTA</sequence>
<reference evidence="3 4" key="2">
    <citation type="submission" date="2017-06" db="EMBL/GenBank/DDBJ databases">
        <authorList>
            <person name="Kim H.J."/>
            <person name="Triplett B.A."/>
        </authorList>
    </citation>
    <scope>NUCLEOTIDE SEQUENCE [LARGE SCALE GENOMIC DNA]</scope>
    <source>
        <strain evidence="3">Kingella_eburonensis</strain>
    </source>
</reference>
<proteinExistence type="predicted"/>
<dbReference type="InterPro" id="IPR002937">
    <property type="entry name" value="Amino_oxidase"/>
</dbReference>
<feature type="domain" description="Amine oxidase" evidence="1">
    <location>
        <begin position="524"/>
        <end position="623"/>
    </location>
</feature>
<keyword evidence="4" id="KW-1185">Reference proteome</keyword>
<gene>
    <name evidence="3" type="ORF">KEBURONENSIS_01242</name>
    <name evidence="2" type="ORF">KEBURONENSIS_01274</name>
</gene>
<dbReference type="EMBL" id="FXUV02000023">
    <property type="protein sequence ID" value="SNB69112.1"/>
    <property type="molecule type" value="Genomic_DNA"/>
</dbReference>
<evidence type="ECO:0000313" key="3">
    <source>
        <dbReference type="EMBL" id="SNB69112.1"/>
    </source>
</evidence>
<dbReference type="PROSITE" id="PS51318">
    <property type="entry name" value="TAT"/>
    <property type="match status" value="1"/>
</dbReference>
<evidence type="ECO:0000259" key="1">
    <source>
        <dbReference type="Pfam" id="PF01593"/>
    </source>
</evidence>
<dbReference type="Pfam" id="PF13450">
    <property type="entry name" value="NAD_binding_8"/>
    <property type="match status" value="1"/>
</dbReference>
<dbReference type="InterPro" id="IPR006311">
    <property type="entry name" value="TAT_signal"/>
</dbReference>
<dbReference type="Pfam" id="PF01593">
    <property type="entry name" value="Amino_oxidase"/>
    <property type="match status" value="1"/>
</dbReference>